<keyword evidence="2" id="KW-0963">Cytoplasm</keyword>
<dbReference type="InterPro" id="IPR015947">
    <property type="entry name" value="PUA-like_sf"/>
</dbReference>
<dbReference type="InterPro" id="IPR019614">
    <property type="entry name" value="SAM-dep_methyl-trfase"/>
</dbReference>
<evidence type="ECO:0000256" key="3">
    <source>
        <dbReference type="ARBA" id="ARBA00022552"/>
    </source>
</evidence>
<dbReference type="InterPro" id="IPR029063">
    <property type="entry name" value="SAM-dependent_MTases_sf"/>
</dbReference>
<evidence type="ECO:0000256" key="2">
    <source>
        <dbReference type="ARBA" id="ARBA00022490"/>
    </source>
</evidence>
<keyword evidence="4" id="KW-0489">Methyltransferase</keyword>
<evidence type="ECO:0000256" key="1">
    <source>
        <dbReference type="ARBA" id="ARBA00004496"/>
    </source>
</evidence>
<dbReference type="InterPro" id="IPR036974">
    <property type="entry name" value="PUA_sf"/>
</dbReference>
<dbReference type="Gene3D" id="3.40.50.150">
    <property type="entry name" value="Vaccinia Virus protein VP39"/>
    <property type="match status" value="1"/>
</dbReference>
<reference evidence="10 11" key="1">
    <citation type="journal article" date="2016" name="Nat. Commun.">
        <title>Thousands of microbial genomes shed light on interconnected biogeochemical processes in an aquifer system.</title>
        <authorList>
            <person name="Anantharaman K."/>
            <person name="Brown C.T."/>
            <person name="Hug L.A."/>
            <person name="Sharon I."/>
            <person name="Castelle C.J."/>
            <person name="Probst A.J."/>
            <person name="Thomas B.C."/>
            <person name="Singh A."/>
            <person name="Wilkins M.J."/>
            <person name="Karaoz U."/>
            <person name="Brodie E.L."/>
            <person name="Williams K.H."/>
            <person name="Hubbard S.S."/>
            <person name="Banfield J.F."/>
        </authorList>
    </citation>
    <scope>NUCLEOTIDE SEQUENCE [LARGE SCALE GENOMIC DNA]</scope>
</reference>
<dbReference type="EMBL" id="MFGB01000006">
    <property type="protein sequence ID" value="OGF27687.1"/>
    <property type="molecule type" value="Genomic_DNA"/>
</dbReference>
<dbReference type="GO" id="GO:0032259">
    <property type="term" value="P:methylation"/>
    <property type="evidence" value="ECO:0007669"/>
    <property type="project" value="UniProtKB-KW"/>
</dbReference>
<dbReference type="PANTHER" id="PTHR42873:SF1">
    <property type="entry name" value="S-ADENOSYLMETHIONINE-DEPENDENT METHYLTRANSFERASE DOMAIN-CONTAINING PROTEIN"/>
    <property type="match status" value="1"/>
</dbReference>
<comment type="subcellular location">
    <subcellularLocation>
        <location evidence="1">Cytoplasm</location>
    </subcellularLocation>
</comment>
<evidence type="ECO:0000256" key="6">
    <source>
        <dbReference type="ARBA" id="ARBA00022691"/>
    </source>
</evidence>
<dbReference type="CDD" id="cd11572">
    <property type="entry name" value="RlmI_M_like"/>
    <property type="match status" value="1"/>
</dbReference>
<dbReference type="Proteomes" id="UP000178367">
    <property type="component" value="Unassembled WGS sequence"/>
</dbReference>
<dbReference type="Pfam" id="PF10672">
    <property type="entry name" value="Methyltrans_SAM"/>
    <property type="match status" value="1"/>
</dbReference>
<dbReference type="GO" id="GO:0005737">
    <property type="term" value="C:cytoplasm"/>
    <property type="evidence" value="ECO:0007669"/>
    <property type="project" value="UniProtKB-SubCell"/>
</dbReference>
<proteinExistence type="inferred from homology"/>
<evidence type="ECO:0000313" key="10">
    <source>
        <dbReference type="EMBL" id="OGF27687.1"/>
    </source>
</evidence>
<dbReference type="PANTHER" id="PTHR42873">
    <property type="entry name" value="RIBOSOMAL RNA LARGE SUBUNIT METHYLTRANSFERASE"/>
    <property type="match status" value="1"/>
</dbReference>
<dbReference type="Gene3D" id="3.30.750.80">
    <property type="entry name" value="RNA methyltransferase domain (HRMD) like"/>
    <property type="match status" value="1"/>
</dbReference>
<dbReference type="Gene3D" id="2.30.130.10">
    <property type="entry name" value="PUA domain"/>
    <property type="match status" value="1"/>
</dbReference>
<dbReference type="SMART" id="SM00359">
    <property type="entry name" value="PUA"/>
    <property type="match status" value="1"/>
</dbReference>
<feature type="domain" description="PUA" evidence="9">
    <location>
        <begin position="2"/>
        <end position="87"/>
    </location>
</feature>
<dbReference type="GO" id="GO:0003723">
    <property type="term" value="F:RNA binding"/>
    <property type="evidence" value="ECO:0007669"/>
    <property type="project" value="UniProtKB-KW"/>
</dbReference>
<sequence>MIDLKLEANRVGPVRARHPWVFSRALTRIPDGIGSGEPVRLFDGQGEFLASGYFNSYSQIAVRIWGYDKNEKVNRDFFRRRIDRALAWREQYLDREKTDAYRLINGENDSLPGLVIDRYGPYLAVQFHTAGMERWRKEITEALVAALKPIGIYERSDLKVRSLENETPKTGIIYGKIPDLIDIRENGFRFSVNIKEGQKTGFFLDQRDKRAALSKYCRGREILNCFSYTGGFSVYALAAGAKRVVNVDLSEAALEIAKRNMALNGLDTKRAEFIRADVKDYLARLEPGKFPLIILDPPAFIKDRRKIKEGMNGYRRINTLALEKISLPGILLTCSCSTHLKRDDFRFLLGEAGSRAGRTLRIIESYTHGLDHPELVPFTEGEYLKVFFLAVDK</sequence>
<name>A0A1F5SLV8_9BACT</name>
<evidence type="ECO:0000313" key="11">
    <source>
        <dbReference type="Proteomes" id="UP000178367"/>
    </source>
</evidence>
<organism evidence="10 11">
    <name type="scientific">Candidatus Falkowbacteria bacterium RIFOXYA2_FULL_47_19</name>
    <dbReference type="NCBI Taxonomy" id="1797994"/>
    <lineage>
        <taxon>Bacteria</taxon>
        <taxon>Candidatus Falkowiibacteriota</taxon>
    </lineage>
</organism>
<evidence type="ECO:0000259" key="9">
    <source>
        <dbReference type="SMART" id="SM00359"/>
    </source>
</evidence>
<dbReference type="SUPFAM" id="SSF88697">
    <property type="entry name" value="PUA domain-like"/>
    <property type="match status" value="1"/>
</dbReference>
<keyword evidence="6" id="KW-0949">S-adenosyl-L-methionine</keyword>
<keyword evidence="7" id="KW-0694">RNA-binding</keyword>
<dbReference type="AlphaFoldDB" id="A0A1F5SLV8"/>
<comment type="similarity">
    <text evidence="8">Belongs to the methyltransferase superfamily. RlmI family.</text>
</comment>
<accession>A0A1F5SLV8</accession>
<dbReference type="CDD" id="cd02440">
    <property type="entry name" value="AdoMet_MTases"/>
    <property type="match status" value="1"/>
</dbReference>
<gene>
    <name evidence="10" type="ORF">A2227_03865</name>
</gene>
<evidence type="ECO:0000256" key="5">
    <source>
        <dbReference type="ARBA" id="ARBA00022679"/>
    </source>
</evidence>
<dbReference type="GO" id="GO:0006364">
    <property type="term" value="P:rRNA processing"/>
    <property type="evidence" value="ECO:0007669"/>
    <property type="project" value="UniProtKB-KW"/>
</dbReference>
<evidence type="ECO:0000256" key="4">
    <source>
        <dbReference type="ARBA" id="ARBA00022603"/>
    </source>
</evidence>
<dbReference type="PROSITE" id="PS50890">
    <property type="entry name" value="PUA"/>
    <property type="match status" value="1"/>
</dbReference>
<keyword evidence="5" id="KW-0808">Transferase</keyword>
<dbReference type="Pfam" id="PF17785">
    <property type="entry name" value="PUA_3"/>
    <property type="match status" value="1"/>
</dbReference>
<dbReference type="InterPro" id="IPR002478">
    <property type="entry name" value="PUA"/>
</dbReference>
<evidence type="ECO:0000256" key="7">
    <source>
        <dbReference type="ARBA" id="ARBA00022884"/>
    </source>
</evidence>
<comment type="caution">
    <text evidence="10">The sequence shown here is derived from an EMBL/GenBank/DDBJ whole genome shotgun (WGS) entry which is preliminary data.</text>
</comment>
<dbReference type="InterPro" id="IPR041532">
    <property type="entry name" value="RlmI-like_PUA"/>
</dbReference>
<keyword evidence="3" id="KW-0698">rRNA processing</keyword>
<protein>
    <recommendedName>
        <fullName evidence="9">PUA domain-containing protein</fullName>
    </recommendedName>
</protein>
<dbReference type="GO" id="GO:0008168">
    <property type="term" value="F:methyltransferase activity"/>
    <property type="evidence" value="ECO:0007669"/>
    <property type="project" value="UniProtKB-KW"/>
</dbReference>
<evidence type="ECO:0000256" key="8">
    <source>
        <dbReference type="ARBA" id="ARBA00038091"/>
    </source>
</evidence>
<dbReference type="STRING" id="1797994.A2227_03865"/>
<dbReference type="CDD" id="cd21153">
    <property type="entry name" value="PUA_RlmI"/>
    <property type="match status" value="1"/>
</dbReference>
<dbReference type="SUPFAM" id="SSF53335">
    <property type="entry name" value="S-adenosyl-L-methionine-dependent methyltransferases"/>
    <property type="match status" value="1"/>
</dbReference>